<dbReference type="Pfam" id="PF00126">
    <property type="entry name" value="HTH_1"/>
    <property type="match status" value="1"/>
</dbReference>
<dbReference type="Pfam" id="PF03466">
    <property type="entry name" value="LysR_substrate"/>
    <property type="match status" value="1"/>
</dbReference>
<keyword evidence="2" id="KW-0805">Transcription regulation</keyword>
<comment type="similarity">
    <text evidence="1">Belongs to the LysR transcriptional regulatory family.</text>
</comment>
<dbReference type="InterPro" id="IPR050389">
    <property type="entry name" value="LysR-type_TF"/>
</dbReference>
<dbReference type="Proteomes" id="UP000608154">
    <property type="component" value="Unassembled WGS sequence"/>
</dbReference>
<dbReference type="EMBL" id="BMHK01000035">
    <property type="protein sequence ID" value="GGC12920.1"/>
    <property type="molecule type" value="Genomic_DNA"/>
</dbReference>
<gene>
    <name evidence="6" type="ORF">GCM10011494_34730</name>
</gene>
<comment type="caution">
    <text evidence="6">The sequence shown here is derived from an EMBL/GenBank/DDBJ whole genome shotgun (WGS) entry which is preliminary data.</text>
</comment>
<accession>A0A916TXP9</accession>
<dbReference type="AlphaFoldDB" id="A0A916TXP9"/>
<evidence type="ECO:0000256" key="2">
    <source>
        <dbReference type="ARBA" id="ARBA00023015"/>
    </source>
</evidence>
<organism evidence="6 7">
    <name type="scientific">Novosphingobium endophyticum</name>
    <dbReference type="NCBI Taxonomy" id="1955250"/>
    <lineage>
        <taxon>Bacteria</taxon>
        <taxon>Pseudomonadati</taxon>
        <taxon>Pseudomonadota</taxon>
        <taxon>Alphaproteobacteria</taxon>
        <taxon>Sphingomonadales</taxon>
        <taxon>Sphingomonadaceae</taxon>
        <taxon>Novosphingobium</taxon>
    </lineage>
</organism>
<evidence type="ECO:0000313" key="6">
    <source>
        <dbReference type="EMBL" id="GGC12920.1"/>
    </source>
</evidence>
<dbReference type="InterPro" id="IPR000847">
    <property type="entry name" value="LysR_HTH_N"/>
</dbReference>
<dbReference type="PANTHER" id="PTHR30118">
    <property type="entry name" value="HTH-TYPE TRANSCRIPTIONAL REGULATOR LEUO-RELATED"/>
    <property type="match status" value="1"/>
</dbReference>
<evidence type="ECO:0000256" key="4">
    <source>
        <dbReference type="ARBA" id="ARBA00023163"/>
    </source>
</evidence>
<dbReference type="PANTHER" id="PTHR30118:SF6">
    <property type="entry name" value="HTH-TYPE TRANSCRIPTIONAL REGULATOR LEUO"/>
    <property type="match status" value="1"/>
</dbReference>
<dbReference type="InterPro" id="IPR036388">
    <property type="entry name" value="WH-like_DNA-bd_sf"/>
</dbReference>
<dbReference type="Gene3D" id="3.40.190.10">
    <property type="entry name" value="Periplasmic binding protein-like II"/>
    <property type="match status" value="2"/>
</dbReference>
<proteinExistence type="inferred from homology"/>
<dbReference type="GO" id="GO:0003700">
    <property type="term" value="F:DNA-binding transcription factor activity"/>
    <property type="evidence" value="ECO:0007669"/>
    <property type="project" value="InterPro"/>
</dbReference>
<sequence length="311" mass="35130">MHLRGLDLNLLVVLDVLLDERNVTRASERLNLSQSGTSTALSRLREFFDDQLLVPMGRKMVLTPLSQSLVEPVREILLQAHSLIDATPGFNPETATRQFTIMASDYVATVFLTPVVEQLSKEAPGVVIEIVQQGQTTPHEPLDRGDVDFLILPEKYISSEHPAQRLFADNYVCISWQGNTQCPGDPDLEAYFAMGHVVTRFGPQRGMAFDEWFLERFERPRRVEAIAMNFALVPHLVVGTQRLATTHRRFAEQYAKYLPIRIHPLPFEMSPIVETLQWNRFSDRHPATTWLRGVLTQSAAALSKDGVPASK</sequence>
<dbReference type="SUPFAM" id="SSF46785">
    <property type="entry name" value="Winged helix' DNA-binding domain"/>
    <property type="match status" value="1"/>
</dbReference>
<dbReference type="SUPFAM" id="SSF53850">
    <property type="entry name" value="Periplasmic binding protein-like II"/>
    <property type="match status" value="1"/>
</dbReference>
<reference evidence="6" key="1">
    <citation type="journal article" date="2014" name="Int. J. Syst. Evol. Microbiol.">
        <title>Complete genome sequence of Corynebacterium casei LMG S-19264T (=DSM 44701T), isolated from a smear-ripened cheese.</title>
        <authorList>
            <consortium name="US DOE Joint Genome Institute (JGI-PGF)"/>
            <person name="Walter F."/>
            <person name="Albersmeier A."/>
            <person name="Kalinowski J."/>
            <person name="Ruckert C."/>
        </authorList>
    </citation>
    <scope>NUCLEOTIDE SEQUENCE</scope>
    <source>
        <strain evidence="6">CGMCC 1.15095</strain>
    </source>
</reference>
<keyword evidence="7" id="KW-1185">Reference proteome</keyword>
<evidence type="ECO:0000259" key="5">
    <source>
        <dbReference type="PROSITE" id="PS50931"/>
    </source>
</evidence>
<dbReference type="Gene3D" id="1.10.10.10">
    <property type="entry name" value="Winged helix-like DNA-binding domain superfamily/Winged helix DNA-binding domain"/>
    <property type="match status" value="1"/>
</dbReference>
<name>A0A916TXP9_9SPHN</name>
<feature type="domain" description="HTH lysR-type" evidence="5">
    <location>
        <begin position="6"/>
        <end position="63"/>
    </location>
</feature>
<dbReference type="PROSITE" id="PS50931">
    <property type="entry name" value="HTH_LYSR"/>
    <property type="match status" value="1"/>
</dbReference>
<protein>
    <submittedName>
        <fullName evidence="6">LysR family transcriptional regulator</fullName>
    </submittedName>
</protein>
<evidence type="ECO:0000313" key="7">
    <source>
        <dbReference type="Proteomes" id="UP000608154"/>
    </source>
</evidence>
<dbReference type="InterPro" id="IPR036390">
    <property type="entry name" value="WH_DNA-bd_sf"/>
</dbReference>
<keyword evidence="3" id="KW-0238">DNA-binding</keyword>
<reference evidence="6" key="2">
    <citation type="submission" date="2020-09" db="EMBL/GenBank/DDBJ databases">
        <authorList>
            <person name="Sun Q."/>
            <person name="Zhou Y."/>
        </authorList>
    </citation>
    <scope>NUCLEOTIDE SEQUENCE</scope>
    <source>
        <strain evidence="6">CGMCC 1.15095</strain>
    </source>
</reference>
<keyword evidence="4" id="KW-0804">Transcription</keyword>
<dbReference type="GO" id="GO:0003677">
    <property type="term" value="F:DNA binding"/>
    <property type="evidence" value="ECO:0007669"/>
    <property type="project" value="UniProtKB-KW"/>
</dbReference>
<dbReference type="InterPro" id="IPR005119">
    <property type="entry name" value="LysR_subst-bd"/>
</dbReference>
<evidence type="ECO:0000256" key="1">
    <source>
        <dbReference type="ARBA" id="ARBA00009437"/>
    </source>
</evidence>
<evidence type="ECO:0000256" key="3">
    <source>
        <dbReference type="ARBA" id="ARBA00023125"/>
    </source>
</evidence>